<dbReference type="Proteomes" id="UP000515163">
    <property type="component" value="Unplaced"/>
</dbReference>
<dbReference type="Pfam" id="PF00651">
    <property type="entry name" value="BTB"/>
    <property type="match status" value="1"/>
</dbReference>
<dbReference type="PROSITE" id="PS50097">
    <property type="entry name" value="BTB"/>
    <property type="match status" value="1"/>
</dbReference>
<dbReference type="PANTHER" id="PTHR22744:SF17">
    <property type="entry name" value="BTB DOMAIN-CONTAINING PROTEIN"/>
    <property type="match status" value="1"/>
</dbReference>
<evidence type="ECO:0000313" key="3">
    <source>
        <dbReference type="Proteomes" id="UP000515163"/>
    </source>
</evidence>
<dbReference type="OrthoDB" id="6018035at2759"/>
<dbReference type="InterPro" id="IPR011333">
    <property type="entry name" value="SKP1/BTB/POZ_sf"/>
</dbReference>
<keyword evidence="3" id="KW-1185">Reference proteome</keyword>
<dbReference type="Gene3D" id="3.30.710.10">
    <property type="entry name" value="Potassium Channel Kv1.1, Chain A"/>
    <property type="match status" value="1"/>
</dbReference>
<dbReference type="KEGG" id="aten:116288874"/>
<evidence type="ECO:0000256" key="1">
    <source>
        <dbReference type="SAM" id="Coils"/>
    </source>
</evidence>
<dbReference type="SMART" id="SM00225">
    <property type="entry name" value="BTB"/>
    <property type="match status" value="1"/>
</dbReference>
<dbReference type="GeneID" id="116288874"/>
<dbReference type="CDD" id="cd18186">
    <property type="entry name" value="BTB_POZ_ZBTB_KLHL-like"/>
    <property type="match status" value="1"/>
</dbReference>
<gene>
    <name evidence="4" type="primary">LOC116288874</name>
</gene>
<feature type="coiled-coil region" evidence="1">
    <location>
        <begin position="167"/>
        <end position="194"/>
    </location>
</feature>
<evidence type="ECO:0000313" key="4">
    <source>
        <dbReference type="RefSeq" id="XP_031551599.1"/>
    </source>
</evidence>
<feature type="domain" description="BTB" evidence="2">
    <location>
        <begin position="17"/>
        <end position="84"/>
    </location>
</feature>
<dbReference type="AlphaFoldDB" id="A0A6P8H5F2"/>
<dbReference type="RefSeq" id="XP_031551599.1">
    <property type="nucleotide sequence ID" value="XM_031695739.1"/>
</dbReference>
<reference evidence="4" key="1">
    <citation type="submission" date="2025-08" db="UniProtKB">
        <authorList>
            <consortium name="RefSeq"/>
        </authorList>
    </citation>
    <scope>IDENTIFICATION</scope>
    <source>
        <tissue evidence="4">Tentacle</tissue>
    </source>
</reference>
<name>A0A6P8H5F2_ACTTE</name>
<sequence>MFTLNELPSFSEPWNFSDVVLKVEEEHFHVHRAILAMNSPVFKTMFQSEFKESSMEEIPLPGKKADRVYDFLCMLYPFPIQMSENHDIKSLLEMAREYQVHKLTQSCEERLLQKQSSVDLILLAQEFSLKKLLEKCLNSLSRMHLQELKTHPKFEDIETDHLVSLLTNNIRWLKEQHNREIRQLKEQNIREKSQAVAKVNELNECWGYNKLPMRGCACASYTKSCDICNAVLEKYVKTKCGEIIEVLTSGSS</sequence>
<accession>A0A6P8H5F2</accession>
<proteinExistence type="predicted"/>
<dbReference type="InterPro" id="IPR000210">
    <property type="entry name" value="BTB/POZ_dom"/>
</dbReference>
<protein>
    <submittedName>
        <fullName evidence="4">BTB and MATH domain-containing protein 36-like</fullName>
    </submittedName>
</protein>
<dbReference type="PANTHER" id="PTHR22744">
    <property type="entry name" value="HELIX LOOP HELIX PROTEIN 21-RELATED"/>
    <property type="match status" value="1"/>
</dbReference>
<keyword evidence="1" id="KW-0175">Coiled coil</keyword>
<evidence type="ECO:0000259" key="2">
    <source>
        <dbReference type="PROSITE" id="PS50097"/>
    </source>
</evidence>
<organism evidence="3 4">
    <name type="scientific">Actinia tenebrosa</name>
    <name type="common">Australian red waratah sea anemone</name>
    <dbReference type="NCBI Taxonomy" id="6105"/>
    <lineage>
        <taxon>Eukaryota</taxon>
        <taxon>Metazoa</taxon>
        <taxon>Cnidaria</taxon>
        <taxon>Anthozoa</taxon>
        <taxon>Hexacorallia</taxon>
        <taxon>Actiniaria</taxon>
        <taxon>Actiniidae</taxon>
        <taxon>Actinia</taxon>
    </lineage>
</organism>
<dbReference type="InParanoid" id="A0A6P8H5F2"/>
<dbReference type="SUPFAM" id="SSF54695">
    <property type="entry name" value="POZ domain"/>
    <property type="match status" value="1"/>
</dbReference>